<accession>A0A7S2KVR8</accession>
<name>A0A7S2KVR8_9STRA</name>
<feature type="transmembrane region" description="Helical" evidence="1">
    <location>
        <begin position="6"/>
        <end position="29"/>
    </location>
</feature>
<sequence>MHQQPTLLYLCGTFLLRRVVVMSVSLVIVDKSTGVRLERVVAGVDGTQQMEPISDETSTFDWKPRRTIASLVFKIFQSSFCTSDNWRKVATARAPEHPAKAQFSEIYLVEITPIATDTLTMTRSIVIKEQIESFGM</sequence>
<dbReference type="EMBL" id="HBGY01019737">
    <property type="protein sequence ID" value="CAD9588204.1"/>
    <property type="molecule type" value="Transcribed_RNA"/>
</dbReference>
<evidence type="ECO:0000313" key="2">
    <source>
        <dbReference type="EMBL" id="CAD9588204.1"/>
    </source>
</evidence>
<gene>
    <name evidence="2" type="ORF">LDAN0321_LOCUS12503</name>
</gene>
<keyword evidence="1" id="KW-1133">Transmembrane helix</keyword>
<proteinExistence type="predicted"/>
<reference evidence="2" key="1">
    <citation type="submission" date="2021-01" db="EMBL/GenBank/DDBJ databases">
        <authorList>
            <person name="Corre E."/>
            <person name="Pelletier E."/>
            <person name="Niang G."/>
            <person name="Scheremetjew M."/>
            <person name="Finn R."/>
            <person name="Kale V."/>
            <person name="Holt S."/>
            <person name="Cochrane G."/>
            <person name="Meng A."/>
            <person name="Brown T."/>
            <person name="Cohen L."/>
        </authorList>
    </citation>
    <scope>NUCLEOTIDE SEQUENCE</scope>
    <source>
        <strain evidence="2">B650</strain>
    </source>
</reference>
<keyword evidence="1" id="KW-0812">Transmembrane</keyword>
<dbReference type="AlphaFoldDB" id="A0A7S2KVR8"/>
<keyword evidence="1" id="KW-0472">Membrane</keyword>
<organism evidence="2">
    <name type="scientific">Leptocylindrus danicus</name>
    <dbReference type="NCBI Taxonomy" id="163516"/>
    <lineage>
        <taxon>Eukaryota</taxon>
        <taxon>Sar</taxon>
        <taxon>Stramenopiles</taxon>
        <taxon>Ochrophyta</taxon>
        <taxon>Bacillariophyta</taxon>
        <taxon>Coscinodiscophyceae</taxon>
        <taxon>Chaetocerotophycidae</taxon>
        <taxon>Leptocylindrales</taxon>
        <taxon>Leptocylindraceae</taxon>
        <taxon>Leptocylindrus</taxon>
    </lineage>
</organism>
<protein>
    <submittedName>
        <fullName evidence="2">Uncharacterized protein</fullName>
    </submittedName>
</protein>
<evidence type="ECO:0000256" key="1">
    <source>
        <dbReference type="SAM" id="Phobius"/>
    </source>
</evidence>